<reference evidence="1" key="1">
    <citation type="journal article" date="2015" name="Nature">
        <title>Complex archaea that bridge the gap between prokaryotes and eukaryotes.</title>
        <authorList>
            <person name="Spang A."/>
            <person name="Saw J.H."/>
            <person name="Jorgensen S.L."/>
            <person name="Zaremba-Niedzwiedzka K."/>
            <person name="Martijn J."/>
            <person name="Lind A.E."/>
            <person name="van Eijk R."/>
            <person name="Schleper C."/>
            <person name="Guy L."/>
            <person name="Ettema T.J."/>
        </authorList>
    </citation>
    <scope>NUCLEOTIDE SEQUENCE</scope>
</reference>
<dbReference type="EMBL" id="LAZR01002078">
    <property type="protein sequence ID" value="KKN34883.1"/>
    <property type="molecule type" value="Genomic_DNA"/>
</dbReference>
<proteinExistence type="predicted"/>
<sequence>MGLMVRARAMYIQYDFDLISKQEIGYHQKFGRIQS</sequence>
<evidence type="ECO:0000313" key="1">
    <source>
        <dbReference type="EMBL" id="KKN34883.1"/>
    </source>
</evidence>
<dbReference type="EMBL" id="LAZR01001408">
    <property type="protein sequence ID" value="KKN45170.1"/>
    <property type="molecule type" value="Genomic_DNA"/>
</dbReference>
<protein>
    <submittedName>
        <fullName evidence="1">Uncharacterized protein</fullName>
    </submittedName>
</protein>
<comment type="caution">
    <text evidence="1">The sequence shown here is derived from an EMBL/GenBank/DDBJ whole genome shotgun (WGS) entry which is preliminary data.</text>
</comment>
<evidence type="ECO:0000313" key="2">
    <source>
        <dbReference type="EMBL" id="KKN45170.1"/>
    </source>
</evidence>
<accession>A0A0F9T072</accession>
<name>A0A0F9T072_9ZZZZ</name>
<dbReference type="AlphaFoldDB" id="A0A0F9T072"/>
<organism evidence="1">
    <name type="scientific">marine sediment metagenome</name>
    <dbReference type="NCBI Taxonomy" id="412755"/>
    <lineage>
        <taxon>unclassified sequences</taxon>
        <taxon>metagenomes</taxon>
        <taxon>ecological metagenomes</taxon>
    </lineage>
</organism>
<gene>
    <name evidence="2" type="ORF">LCGC14_0685780</name>
    <name evidence="1" type="ORF">LCGC14_0789290</name>
</gene>